<sequence>GDVRGHLGSLYRYRWEFDELPEIDIIWRPYKHIQWPEDVMELNVCSVEHFILGIHSYIIELYRVDRCQRQLGIVQGVPQPDIWYSHRDFDRHTMGHRIPVARAKVSFLQVVPQAWDPVRQVRDPGTIADYWTWYAIVLPRHLTIPEEAWAAGARLPIGIWHGAEQREGAAGHDLEDPFDGLPHDG</sequence>
<name>A0AA38G2G3_TAXCH</name>
<proteinExistence type="predicted"/>
<reference evidence="2 3" key="1">
    <citation type="journal article" date="2021" name="Nat. Plants">
        <title>The Taxus genome provides insights into paclitaxel biosynthesis.</title>
        <authorList>
            <person name="Xiong X."/>
            <person name="Gou J."/>
            <person name="Liao Q."/>
            <person name="Li Y."/>
            <person name="Zhou Q."/>
            <person name="Bi G."/>
            <person name="Li C."/>
            <person name="Du R."/>
            <person name="Wang X."/>
            <person name="Sun T."/>
            <person name="Guo L."/>
            <person name="Liang H."/>
            <person name="Lu P."/>
            <person name="Wu Y."/>
            <person name="Zhang Z."/>
            <person name="Ro D.K."/>
            <person name="Shang Y."/>
            <person name="Huang S."/>
            <person name="Yan J."/>
        </authorList>
    </citation>
    <scope>NUCLEOTIDE SEQUENCE [LARGE SCALE GENOMIC DNA]</scope>
    <source>
        <strain evidence="2">Ta-2019</strain>
    </source>
</reference>
<dbReference type="Pfam" id="PF10536">
    <property type="entry name" value="PMD"/>
    <property type="match status" value="1"/>
</dbReference>
<dbReference type="Proteomes" id="UP000824469">
    <property type="component" value="Unassembled WGS sequence"/>
</dbReference>
<keyword evidence="3" id="KW-1185">Reference proteome</keyword>
<dbReference type="InterPro" id="IPR019557">
    <property type="entry name" value="AminoTfrase-like_pln_mobile"/>
</dbReference>
<protein>
    <recommendedName>
        <fullName evidence="1">Aminotransferase-like plant mobile domain-containing protein</fullName>
    </recommendedName>
</protein>
<evidence type="ECO:0000313" key="2">
    <source>
        <dbReference type="EMBL" id="KAH9315324.1"/>
    </source>
</evidence>
<organism evidence="2 3">
    <name type="scientific">Taxus chinensis</name>
    <name type="common">Chinese yew</name>
    <name type="synonym">Taxus wallichiana var. chinensis</name>
    <dbReference type="NCBI Taxonomy" id="29808"/>
    <lineage>
        <taxon>Eukaryota</taxon>
        <taxon>Viridiplantae</taxon>
        <taxon>Streptophyta</taxon>
        <taxon>Embryophyta</taxon>
        <taxon>Tracheophyta</taxon>
        <taxon>Spermatophyta</taxon>
        <taxon>Pinopsida</taxon>
        <taxon>Pinidae</taxon>
        <taxon>Conifers II</taxon>
        <taxon>Cupressales</taxon>
        <taxon>Taxaceae</taxon>
        <taxon>Taxus</taxon>
    </lineage>
</organism>
<comment type="caution">
    <text evidence="2">The sequence shown here is derived from an EMBL/GenBank/DDBJ whole genome shotgun (WGS) entry which is preliminary data.</text>
</comment>
<evidence type="ECO:0000259" key="1">
    <source>
        <dbReference type="Pfam" id="PF10536"/>
    </source>
</evidence>
<feature type="domain" description="Aminotransferase-like plant mobile" evidence="1">
    <location>
        <begin position="10"/>
        <end position="89"/>
    </location>
</feature>
<gene>
    <name evidence="2" type="ORF">KI387_023951</name>
</gene>
<feature type="non-terminal residue" evidence="2">
    <location>
        <position position="1"/>
    </location>
</feature>
<dbReference type="EMBL" id="JAHRHJ020000005">
    <property type="protein sequence ID" value="KAH9315324.1"/>
    <property type="molecule type" value="Genomic_DNA"/>
</dbReference>
<evidence type="ECO:0000313" key="3">
    <source>
        <dbReference type="Proteomes" id="UP000824469"/>
    </source>
</evidence>
<dbReference type="AlphaFoldDB" id="A0AA38G2G3"/>
<accession>A0AA38G2G3</accession>